<dbReference type="GO" id="GO:0005737">
    <property type="term" value="C:cytoplasm"/>
    <property type="evidence" value="ECO:0007669"/>
    <property type="project" value="TreeGrafter"/>
</dbReference>
<dbReference type="GO" id="GO:0005886">
    <property type="term" value="C:plasma membrane"/>
    <property type="evidence" value="ECO:0007669"/>
    <property type="project" value="TreeGrafter"/>
</dbReference>
<feature type="domain" description="SIN1-type PH" evidence="4">
    <location>
        <begin position="740"/>
        <end position="851"/>
    </location>
</feature>
<feature type="compositionally biased region" description="Polar residues" evidence="2">
    <location>
        <begin position="264"/>
        <end position="273"/>
    </location>
</feature>
<feature type="compositionally biased region" description="Acidic residues" evidence="2">
    <location>
        <begin position="120"/>
        <end position="136"/>
    </location>
</feature>
<dbReference type="Proteomes" id="UP000664169">
    <property type="component" value="Unassembled WGS sequence"/>
</dbReference>
<keyword evidence="6" id="KW-1185">Reference proteome</keyword>
<evidence type="ECO:0000256" key="1">
    <source>
        <dbReference type="ARBA" id="ARBA00009407"/>
    </source>
</evidence>
<organism evidence="5 6">
    <name type="scientific">Gomphillus americanus</name>
    <dbReference type="NCBI Taxonomy" id="1940652"/>
    <lineage>
        <taxon>Eukaryota</taxon>
        <taxon>Fungi</taxon>
        <taxon>Dikarya</taxon>
        <taxon>Ascomycota</taxon>
        <taxon>Pezizomycotina</taxon>
        <taxon>Lecanoromycetes</taxon>
        <taxon>OSLEUM clade</taxon>
        <taxon>Ostropomycetidae</taxon>
        <taxon>Ostropales</taxon>
        <taxon>Graphidaceae</taxon>
        <taxon>Gomphilloideae</taxon>
        <taxon>Gomphillus</taxon>
    </lineage>
</organism>
<dbReference type="Pfam" id="PF16978">
    <property type="entry name" value="CRIM"/>
    <property type="match status" value="1"/>
</dbReference>
<evidence type="ECO:0000313" key="5">
    <source>
        <dbReference type="EMBL" id="CAF9905403.1"/>
    </source>
</evidence>
<dbReference type="PANTHER" id="PTHR13335">
    <property type="entry name" value="TARGET OF RAPAMYCIN COMPLEX 2 SUBUNIT MAPKAP1"/>
    <property type="match status" value="1"/>
</dbReference>
<name>A0A8H3EHI7_9LECA</name>
<feature type="compositionally biased region" description="Acidic residues" evidence="2">
    <location>
        <begin position="232"/>
        <end position="242"/>
    </location>
</feature>
<evidence type="ECO:0000259" key="4">
    <source>
        <dbReference type="Pfam" id="PF16979"/>
    </source>
</evidence>
<feature type="compositionally biased region" description="Gly residues" evidence="2">
    <location>
        <begin position="88"/>
        <end position="97"/>
    </location>
</feature>
<dbReference type="GO" id="GO:0005546">
    <property type="term" value="F:phosphatidylinositol-4,5-bisphosphate binding"/>
    <property type="evidence" value="ECO:0007669"/>
    <property type="project" value="TreeGrafter"/>
</dbReference>
<dbReference type="InterPro" id="IPR011993">
    <property type="entry name" value="PH-like_dom_sf"/>
</dbReference>
<evidence type="ECO:0000259" key="3">
    <source>
        <dbReference type="Pfam" id="PF16978"/>
    </source>
</evidence>
<dbReference type="InterPro" id="IPR031567">
    <property type="entry name" value="CRIM_dom"/>
</dbReference>
<reference evidence="5" key="1">
    <citation type="submission" date="2021-03" db="EMBL/GenBank/DDBJ databases">
        <authorList>
            <person name="Tagirdzhanova G."/>
        </authorList>
    </citation>
    <scope>NUCLEOTIDE SEQUENCE</scope>
</reference>
<gene>
    <name evidence="5" type="ORF">GOMPHAMPRED_003158</name>
</gene>
<feature type="compositionally biased region" description="Polar residues" evidence="2">
    <location>
        <begin position="453"/>
        <end position="466"/>
    </location>
</feature>
<comment type="caution">
    <text evidence="5">The sequence shown here is derived from an EMBL/GenBank/DDBJ whole genome shotgun (WGS) entry which is preliminary data.</text>
</comment>
<evidence type="ECO:0000313" key="6">
    <source>
        <dbReference type="Proteomes" id="UP000664169"/>
    </source>
</evidence>
<dbReference type="GO" id="GO:0038203">
    <property type="term" value="P:TORC2 signaling"/>
    <property type="evidence" value="ECO:0007669"/>
    <property type="project" value="TreeGrafter"/>
</dbReference>
<protein>
    <submittedName>
        <fullName evidence="5">Uncharacterized protein</fullName>
    </submittedName>
</protein>
<comment type="similarity">
    <text evidence="1">Belongs to the SIN1 family.</text>
</comment>
<evidence type="ECO:0000256" key="2">
    <source>
        <dbReference type="SAM" id="MobiDB-lite"/>
    </source>
</evidence>
<feature type="region of interest" description="Disordered" evidence="2">
    <location>
        <begin position="298"/>
        <end position="327"/>
    </location>
</feature>
<dbReference type="InterPro" id="IPR008828">
    <property type="entry name" value="Sin1/Avo1"/>
</dbReference>
<dbReference type="OrthoDB" id="241990at2759"/>
<proteinExistence type="inferred from homology"/>
<dbReference type="EMBL" id="CAJPDQ010000002">
    <property type="protein sequence ID" value="CAF9905403.1"/>
    <property type="molecule type" value="Genomic_DNA"/>
</dbReference>
<sequence length="881" mass="96022">MSLLQNEEFLIWQLRIAYLTNNKDGVGERLISLPSTALFSDPSIKHAGYGANLESQRTYSPPIPITTTVASEYFSGPSKTNSFDVTDEGGGGGGMVTGKGSADTVGPAPQVKRRRRREQQEEDDSSDLSDESDDEAERAAQQIKFSKMPVRARAGSSPGRGSFSRNEGVNSPAPIPSEEERNRAANGSTNGTRQRRDTTTSSDLSSENDLDASAFTKRQIRPSRPAKSISFLEDDTQDDQNYQEDATKRLEDVQEESEQDDAASVTSSLSSAFDETADSESLLDTDVHLDAGSLADLMPHPLNVIPASPRKTRTQSNQQLQALPPPRPISMIQPASALGQAIRAQKTKPKNPLEVFTRFSGKGALEPLNIKIYAPFSESREPFELLLQKVAQDTDTGAINNTTVGDTIGLCLWRYNEERLKPVIGLKKQDVNLWTLRTVDDGEIDDDFPALSRSSNITDFTSNNNRPARGRSRGKNYDEFALVEATQTQYQENKQATPYYTKIFEELSQAQSNTTQTSSQQDTNESAIVDDLPFGGIINKPFAFGQRKGSASLDAPNNPFVHSTPRMGPQKLLKIHFTTLEAQIQNTVIDVTTDTYLAEVLDTVCKRLKLDKAHHYFRVTGTNTMAPPDRTVETIGARTDLDLVRRRFANAGTHGLSSSPSSSSPNAPLMLQTATTLSGINKNKGKKSFTLAANNNNNNTHPLSTMQILAADNNPWSSSSGIVGGGYNGLGLMMTGGAPVKRWNVLRKQPMSFSSSQPKILMLDSEYLHILPSDGGTRANVFDHYHTSAITGVKVAVIPFYMIVGCKVSRRHPKTFRVVVYKENATKRYEFEVPTKEEAEEIVGEIRKAMEPYMQVGGLATAGGLSGGGGGGGLGVAFGEG</sequence>
<feature type="region of interest" description="Disordered" evidence="2">
    <location>
        <begin position="80"/>
        <end position="278"/>
    </location>
</feature>
<dbReference type="AlphaFoldDB" id="A0A8H3EHI7"/>
<dbReference type="InterPro" id="IPR031313">
    <property type="entry name" value="Sin1_PH_dom"/>
</dbReference>
<accession>A0A8H3EHI7</accession>
<feature type="region of interest" description="Disordered" evidence="2">
    <location>
        <begin position="453"/>
        <end position="475"/>
    </location>
</feature>
<dbReference type="GO" id="GO:0031932">
    <property type="term" value="C:TORC2 complex"/>
    <property type="evidence" value="ECO:0007669"/>
    <property type="project" value="InterPro"/>
</dbReference>
<dbReference type="Gene3D" id="2.30.29.30">
    <property type="entry name" value="Pleckstrin-homology domain (PH domain)/Phosphotyrosine-binding domain (PTB)"/>
    <property type="match status" value="1"/>
</dbReference>
<dbReference type="Pfam" id="PF16979">
    <property type="entry name" value="SIN1_PH"/>
    <property type="match status" value="1"/>
</dbReference>
<feature type="domain" description="CRIM" evidence="3">
    <location>
        <begin position="336"/>
        <end position="494"/>
    </location>
</feature>
<dbReference type="PANTHER" id="PTHR13335:SF1">
    <property type="entry name" value="TARGET OF RAPAMYCIN COMPLEX 2 SUBUNIT MAPKAP1"/>
    <property type="match status" value="1"/>
</dbReference>